<keyword evidence="2" id="KW-1208">Phospholipid metabolism</keyword>
<organism evidence="6 7">
    <name type="scientific">Strigamia maritima</name>
    <name type="common">European centipede</name>
    <name type="synonym">Geophilus maritimus</name>
    <dbReference type="NCBI Taxonomy" id="126957"/>
    <lineage>
        <taxon>Eukaryota</taxon>
        <taxon>Metazoa</taxon>
        <taxon>Ecdysozoa</taxon>
        <taxon>Arthropoda</taxon>
        <taxon>Myriapoda</taxon>
        <taxon>Chilopoda</taxon>
        <taxon>Pleurostigmophora</taxon>
        <taxon>Geophilomorpha</taxon>
        <taxon>Linotaeniidae</taxon>
        <taxon>Strigamia</taxon>
    </lineage>
</organism>
<dbReference type="GO" id="GO:0005737">
    <property type="term" value="C:cytoplasm"/>
    <property type="evidence" value="ECO:0007669"/>
    <property type="project" value="TreeGrafter"/>
</dbReference>
<comment type="pathway">
    <text evidence="3">Phospholipid metabolism; phosphatidylethanolamine biosynthesis; phosphatidylethanolamine from ethanolamine: step 1/3.</text>
</comment>
<dbReference type="SUPFAM" id="SSF56112">
    <property type="entry name" value="Protein kinase-like (PK-like)"/>
    <property type="match status" value="1"/>
</dbReference>
<dbReference type="PhylomeDB" id="T1JNR7"/>
<dbReference type="EMBL" id="JH432114">
    <property type="status" value="NOT_ANNOTATED_CDS"/>
    <property type="molecule type" value="Genomic_DNA"/>
</dbReference>
<dbReference type="PANTHER" id="PTHR22603:SF66">
    <property type="entry name" value="ETHANOLAMINE KINASE"/>
    <property type="match status" value="1"/>
</dbReference>
<comment type="similarity">
    <text evidence="4">Belongs to the choline/ethanolamine kinase family.</text>
</comment>
<dbReference type="Gene3D" id="3.30.200.20">
    <property type="entry name" value="Phosphorylase Kinase, domain 1"/>
    <property type="match status" value="1"/>
</dbReference>
<evidence type="ECO:0000256" key="3">
    <source>
        <dbReference type="ARBA" id="ARBA00037883"/>
    </source>
</evidence>
<protein>
    <recommendedName>
        <fullName evidence="5">ethanolamine kinase</fullName>
        <ecNumber evidence="5">2.7.1.82</ecNumber>
    </recommendedName>
</protein>
<dbReference type="GO" id="GO:0006646">
    <property type="term" value="P:phosphatidylethanolamine biosynthetic process"/>
    <property type="evidence" value="ECO:0007669"/>
    <property type="project" value="TreeGrafter"/>
</dbReference>
<dbReference type="OMA" id="INMECAG"/>
<reference evidence="6" key="2">
    <citation type="submission" date="2015-02" db="UniProtKB">
        <authorList>
            <consortium name="EnsemblMetazoa"/>
        </authorList>
    </citation>
    <scope>IDENTIFICATION</scope>
</reference>
<dbReference type="InterPro" id="IPR011009">
    <property type="entry name" value="Kinase-like_dom_sf"/>
</dbReference>
<evidence type="ECO:0000256" key="2">
    <source>
        <dbReference type="ARBA" id="ARBA00023264"/>
    </source>
</evidence>
<keyword evidence="1" id="KW-0443">Lipid metabolism</keyword>
<dbReference type="AlphaFoldDB" id="T1JNR7"/>
<dbReference type="HOGENOM" id="CLU_012712_1_0_1"/>
<evidence type="ECO:0000256" key="5">
    <source>
        <dbReference type="ARBA" id="ARBA00038874"/>
    </source>
</evidence>
<evidence type="ECO:0000313" key="7">
    <source>
        <dbReference type="Proteomes" id="UP000014500"/>
    </source>
</evidence>
<dbReference type="Proteomes" id="UP000014500">
    <property type="component" value="Unassembled WGS sequence"/>
</dbReference>
<evidence type="ECO:0000256" key="4">
    <source>
        <dbReference type="ARBA" id="ARBA00038211"/>
    </source>
</evidence>
<proteinExistence type="inferred from homology"/>
<keyword evidence="1" id="KW-0444">Lipid biosynthesis</keyword>
<dbReference type="eggNOG" id="KOG4720">
    <property type="taxonomic scope" value="Eukaryota"/>
</dbReference>
<dbReference type="GO" id="GO:0004305">
    <property type="term" value="F:ethanolamine kinase activity"/>
    <property type="evidence" value="ECO:0007669"/>
    <property type="project" value="UniProtKB-EC"/>
</dbReference>
<dbReference type="Pfam" id="PF01633">
    <property type="entry name" value="Choline_kinase"/>
    <property type="match status" value="1"/>
</dbReference>
<dbReference type="PANTHER" id="PTHR22603">
    <property type="entry name" value="CHOLINE/ETHANOALAMINE KINASE"/>
    <property type="match status" value="1"/>
</dbReference>
<dbReference type="STRING" id="126957.T1JNR7"/>
<reference evidence="7" key="1">
    <citation type="submission" date="2011-05" db="EMBL/GenBank/DDBJ databases">
        <authorList>
            <person name="Richards S.R."/>
            <person name="Qu J."/>
            <person name="Jiang H."/>
            <person name="Jhangiani S.N."/>
            <person name="Agravi P."/>
            <person name="Goodspeed R."/>
            <person name="Gross S."/>
            <person name="Mandapat C."/>
            <person name="Jackson L."/>
            <person name="Mathew T."/>
            <person name="Pu L."/>
            <person name="Thornton R."/>
            <person name="Saada N."/>
            <person name="Wilczek-Boney K.B."/>
            <person name="Lee S."/>
            <person name="Kovar C."/>
            <person name="Wu Y."/>
            <person name="Scherer S.E."/>
            <person name="Worley K.C."/>
            <person name="Muzny D.M."/>
            <person name="Gibbs R."/>
        </authorList>
    </citation>
    <scope>NUCLEOTIDE SEQUENCE</scope>
    <source>
        <strain evidence="7">Brora</strain>
    </source>
</reference>
<keyword evidence="1" id="KW-0594">Phospholipid biosynthesis</keyword>
<evidence type="ECO:0000256" key="1">
    <source>
        <dbReference type="ARBA" id="ARBA00023209"/>
    </source>
</evidence>
<sequence length="342" mass="40219">MAPNLHLDVTINTTSPLEDLIPIIPLLRPDWKDEDVKFETLPRDVKAGLLNIMIICSCTADMENAVMFRIRRNEEISLDHFLNRDFEVKNIRLAHELYGFAPNVLATFKNGFCYDYIHGEVMTPESVRQETNWRTIAKQLAILHSTELQTEQKQQKCKFTQFSETLSDKYPDKLENPKENERNLPSKAEIIEEVKLVIDHVNALNCEIVLCHNDSRSENMVWNKETGEIAFVDWEASSLNPQAYEIAYHFRNYAGFEENDFSRYPDKEYQMQWLRVYLETFYHARTPTRIVSYNDLNRLYVQVNCMYLVFLIQSVAWVGTINDFQGMNFDIMEYGLNMHKKL</sequence>
<evidence type="ECO:0000313" key="6">
    <source>
        <dbReference type="EnsemblMetazoa" id="SMAR015496-PA"/>
    </source>
</evidence>
<dbReference type="EC" id="2.7.1.82" evidence="5"/>
<dbReference type="EnsemblMetazoa" id="SMAR015496-RA">
    <property type="protein sequence ID" value="SMAR015496-PA"/>
    <property type="gene ID" value="SMAR015496"/>
</dbReference>
<dbReference type="Gene3D" id="3.90.1200.10">
    <property type="match status" value="1"/>
</dbReference>
<keyword evidence="7" id="KW-1185">Reference proteome</keyword>
<accession>T1JNR7</accession>
<name>T1JNR7_STRMM</name>